<feature type="chain" id="PRO_5040728443" evidence="1">
    <location>
        <begin position="27"/>
        <end position="748"/>
    </location>
</feature>
<organism evidence="3 4">
    <name type="scientific">Variovorax terrae</name>
    <dbReference type="NCBI Taxonomy" id="2923278"/>
    <lineage>
        <taxon>Bacteria</taxon>
        <taxon>Pseudomonadati</taxon>
        <taxon>Pseudomonadota</taxon>
        <taxon>Betaproteobacteria</taxon>
        <taxon>Burkholderiales</taxon>
        <taxon>Comamonadaceae</taxon>
        <taxon>Variovorax</taxon>
    </lineage>
</organism>
<dbReference type="Gene3D" id="2.60.120.1440">
    <property type="match status" value="1"/>
</dbReference>
<dbReference type="PANTHER" id="PTHR38731:SF1">
    <property type="entry name" value="FECR PROTEIN DOMAIN-CONTAINING PROTEIN"/>
    <property type="match status" value="1"/>
</dbReference>
<evidence type="ECO:0000259" key="2">
    <source>
        <dbReference type="Pfam" id="PF04773"/>
    </source>
</evidence>
<dbReference type="InterPro" id="IPR006860">
    <property type="entry name" value="FecR"/>
</dbReference>
<dbReference type="Proteomes" id="UP001139447">
    <property type="component" value="Unassembled WGS sequence"/>
</dbReference>
<dbReference type="RefSeq" id="WP_243306172.1">
    <property type="nucleotide sequence ID" value="NZ_JALGBI010000001.1"/>
</dbReference>
<name>A0A9X1VTI5_9BURK</name>
<dbReference type="PANTHER" id="PTHR38731">
    <property type="entry name" value="LIPL45-RELATED LIPOPROTEIN-RELATED"/>
    <property type="match status" value="1"/>
</dbReference>
<feature type="domain" description="FecR protein" evidence="2">
    <location>
        <begin position="59"/>
        <end position="152"/>
    </location>
</feature>
<keyword evidence="1" id="KW-0732">Signal</keyword>
<gene>
    <name evidence="3" type="ORF">MMF98_10240</name>
</gene>
<dbReference type="Pfam" id="PF04773">
    <property type="entry name" value="FecR"/>
    <property type="match status" value="1"/>
</dbReference>
<reference evidence="3" key="1">
    <citation type="submission" date="2022-03" db="EMBL/GenBank/DDBJ databases">
        <authorList>
            <person name="Woo C.Y."/>
        </authorList>
    </citation>
    <scope>NUCLEOTIDE SEQUENCE</scope>
    <source>
        <strain evidence="3">CYS-02</strain>
    </source>
</reference>
<evidence type="ECO:0000313" key="4">
    <source>
        <dbReference type="Proteomes" id="UP001139447"/>
    </source>
</evidence>
<sequence>MKQQFKLKNAMLMMALAAAYPLHGHAAAGITQFTSGDVTLRRGAGTDPLTKGRDLESGDAIVTGPGGRAQIRFSDGGLVALQPNSQFNISNYADKNDPKQDSFFVDLLRGGMRAVTGLIGKRNRENFRVTTTTATIGIRGSAFNLAYNPDGSLSVATELDEIEVCTQAGCVGLTAGEAARVDNNQDLPVRTNARASLPTPAPRQTPEIVANQVNSSGTSAIIPPKPTTAPPPAPRAKALVGVALSGYGFTSDNLPDTRHQTNGTLVLAADGTPESYTAASGGANGTRTGAATIVSSTGSLETGDYLLIGTWDSSTWKDGASSSPLNVASSAFVVGVPTSSTSIASLAGQRGEYSLAHATAVLSSTGAVGTLLPTSKLSIDFLGAGNYANVNLDVEMPGTTPSGVSQALAVRSDNTTLYKLQGGVTGTGAGFAGSLSVSSDACIQGYASCGIGFVNGFVSGPNAMNAGLTYGGSSSAHGYFGGAATFTKGSQAAIPQSQSFTNMASAYAYGSSSNTYFYNPSFFGGFFSSYDANTYTSGPVEFYPSGAHAFNGDQLSSYYGGPYSRMAQSGTEPATFGALGKPTDSDFIGWGHWVKAETPYGYSGSSVMLDQVHYIVGVPTPAAQMPVSGTANYALVGGTAPTATKDGISQVGQLLGGSLSADFTYGSVSASIDTKFGNTAVTVSSQGASIYGASFSGGCGANIRGFFTGNMAYRAGLVYEQNDGALGKIAGAAAFQRSTVITPDAPVR</sequence>
<protein>
    <submittedName>
        <fullName evidence="3">FecR family protein</fullName>
    </submittedName>
</protein>
<keyword evidence="4" id="KW-1185">Reference proteome</keyword>
<evidence type="ECO:0000313" key="3">
    <source>
        <dbReference type="EMBL" id="MCJ0763586.1"/>
    </source>
</evidence>
<evidence type="ECO:0000256" key="1">
    <source>
        <dbReference type="SAM" id="SignalP"/>
    </source>
</evidence>
<proteinExistence type="predicted"/>
<dbReference type="EMBL" id="JALGBI010000001">
    <property type="protein sequence ID" value="MCJ0763586.1"/>
    <property type="molecule type" value="Genomic_DNA"/>
</dbReference>
<feature type="signal peptide" evidence="1">
    <location>
        <begin position="1"/>
        <end position="26"/>
    </location>
</feature>
<accession>A0A9X1VTI5</accession>
<dbReference type="AlphaFoldDB" id="A0A9X1VTI5"/>
<comment type="caution">
    <text evidence="3">The sequence shown here is derived from an EMBL/GenBank/DDBJ whole genome shotgun (WGS) entry which is preliminary data.</text>
</comment>